<keyword evidence="2" id="KW-0813">Transport</keyword>
<organism evidence="4 5">
    <name type="scientific">Sulfobacillus acidophilus (strain ATCC 700253 / DSM 10332 / NAL)</name>
    <dbReference type="NCBI Taxonomy" id="679936"/>
    <lineage>
        <taxon>Bacteria</taxon>
        <taxon>Bacillati</taxon>
        <taxon>Bacillota</taxon>
        <taxon>Clostridia</taxon>
        <taxon>Eubacteriales</taxon>
        <taxon>Clostridiales Family XVII. Incertae Sedis</taxon>
        <taxon>Sulfobacillus</taxon>
    </lineage>
</organism>
<gene>
    <name evidence="4" type="ordered locus">Sulac_0918</name>
</gene>
<comment type="subcellular location">
    <subcellularLocation>
        <location evidence="2">Cell membrane</location>
        <topology evidence="2">Multi-pass membrane protein</topology>
    </subcellularLocation>
</comment>
<keyword evidence="2 3" id="KW-0472">Membrane</keyword>
<keyword evidence="3" id="KW-0812">Transmembrane</keyword>
<evidence type="ECO:0000256" key="1">
    <source>
        <dbReference type="ARBA" id="ARBA00010692"/>
    </source>
</evidence>
<dbReference type="PANTHER" id="PTHR34295">
    <property type="entry name" value="BIOTIN TRANSPORTER BIOY"/>
    <property type="match status" value="1"/>
</dbReference>
<name>G8TSP3_SULAD</name>
<dbReference type="STRING" id="679936.Sulac_0918"/>
<dbReference type="GO" id="GO:0015225">
    <property type="term" value="F:biotin transmembrane transporter activity"/>
    <property type="evidence" value="ECO:0007669"/>
    <property type="project" value="UniProtKB-UniRule"/>
</dbReference>
<dbReference type="GO" id="GO:0005886">
    <property type="term" value="C:plasma membrane"/>
    <property type="evidence" value="ECO:0007669"/>
    <property type="project" value="UniProtKB-SubCell"/>
</dbReference>
<evidence type="ECO:0000313" key="5">
    <source>
        <dbReference type="Proteomes" id="UP000005439"/>
    </source>
</evidence>
<reference evidence="5" key="1">
    <citation type="submission" date="2011-12" db="EMBL/GenBank/DDBJ databases">
        <title>The complete genome of chromosome of Sulfobacillus acidophilus DSM 10332.</title>
        <authorList>
            <person name="Lucas S."/>
            <person name="Han J."/>
            <person name="Lapidus A."/>
            <person name="Bruce D."/>
            <person name="Goodwin L."/>
            <person name="Pitluck S."/>
            <person name="Peters L."/>
            <person name="Kyrpides N."/>
            <person name="Mavromatis K."/>
            <person name="Ivanova N."/>
            <person name="Mikhailova N."/>
            <person name="Chertkov O."/>
            <person name="Saunders E."/>
            <person name="Detter J.C."/>
            <person name="Tapia R."/>
            <person name="Han C."/>
            <person name="Land M."/>
            <person name="Hauser L."/>
            <person name="Markowitz V."/>
            <person name="Cheng J.-F."/>
            <person name="Hugenholtz P."/>
            <person name="Woyke T."/>
            <person name="Wu D."/>
            <person name="Pukall R."/>
            <person name="Gehrich-Schroeter G."/>
            <person name="Schneider S."/>
            <person name="Klenk H.-P."/>
            <person name="Eisen J.A."/>
        </authorList>
    </citation>
    <scope>NUCLEOTIDE SEQUENCE [LARGE SCALE GENOMIC DNA]</scope>
    <source>
        <strain evidence="5">ATCC 700253 / DSM 10332 / NAL</strain>
    </source>
</reference>
<dbReference type="InterPro" id="IPR003784">
    <property type="entry name" value="BioY"/>
</dbReference>
<feature type="transmembrane region" description="Helical" evidence="3">
    <location>
        <begin position="130"/>
        <end position="152"/>
    </location>
</feature>
<protein>
    <recommendedName>
        <fullName evidence="2">Biotin transporter</fullName>
    </recommendedName>
</protein>
<dbReference type="Proteomes" id="UP000005439">
    <property type="component" value="Chromosome"/>
</dbReference>
<dbReference type="HOGENOM" id="CLU_077931_2_0_9"/>
<feature type="transmembrane region" description="Helical" evidence="3">
    <location>
        <begin position="158"/>
        <end position="180"/>
    </location>
</feature>
<keyword evidence="3" id="KW-1133">Transmembrane helix</keyword>
<evidence type="ECO:0000256" key="2">
    <source>
        <dbReference type="PIRNR" id="PIRNR016661"/>
    </source>
</evidence>
<evidence type="ECO:0000313" key="4">
    <source>
        <dbReference type="EMBL" id="AEW04420.1"/>
    </source>
</evidence>
<accession>G8TSP3</accession>
<dbReference type="PANTHER" id="PTHR34295:SF1">
    <property type="entry name" value="BIOTIN TRANSPORTER BIOY"/>
    <property type="match status" value="1"/>
</dbReference>
<sequence length="196" mass="20208">MLQTERMPITAALWPLKKNIAGQVALVVAGSLLVALLAQVSIPLPFTPVPVTGQTLGVLLVGGALGSRLGAASLALYLGEGAIGLPVFAGGVGGLPVGPTGGYLVGFVLMAYVVGYLAERGWDRSWGRSFLAMVLGEIVLYAVALPWLGLFVGMHRVLALGFLPFISGDALKMMIAGGLFPAAWKLVGSRPSQPDA</sequence>
<evidence type="ECO:0000256" key="3">
    <source>
        <dbReference type="SAM" id="Phobius"/>
    </source>
</evidence>
<feature type="transmembrane region" description="Helical" evidence="3">
    <location>
        <begin position="20"/>
        <end position="42"/>
    </location>
</feature>
<keyword evidence="5" id="KW-1185">Reference proteome</keyword>
<dbReference type="Gene3D" id="1.10.1760.20">
    <property type="match status" value="1"/>
</dbReference>
<comment type="similarity">
    <text evidence="1 2">Belongs to the BioY family.</text>
</comment>
<dbReference type="AlphaFoldDB" id="G8TSP3"/>
<dbReference type="KEGG" id="sap:Sulac_0918"/>
<feature type="transmembrane region" description="Helical" evidence="3">
    <location>
        <begin position="101"/>
        <end position="118"/>
    </location>
</feature>
<proteinExistence type="inferred from homology"/>
<dbReference type="EMBL" id="CP003179">
    <property type="protein sequence ID" value="AEW04420.1"/>
    <property type="molecule type" value="Genomic_DNA"/>
</dbReference>
<dbReference type="Pfam" id="PF02632">
    <property type="entry name" value="BioY"/>
    <property type="match status" value="1"/>
</dbReference>
<keyword evidence="2" id="KW-1003">Cell membrane</keyword>
<reference evidence="4 5" key="2">
    <citation type="journal article" date="2012" name="Stand. Genomic Sci.">
        <title>Complete genome sequence of the moderately thermophilic mineral-sulfide-oxidizing firmicute Sulfobacillus acidophilus type strain (NAL(T)).</title>
        <authorList>
            <person name="Anderson I."/>
            <person name="Chertkov O."/>
            <person name="Chen A."/>
            <person name="Saunders E."/>
            <person name="Lapidus A."/>
            <person name="Nolan M."/>
            <person name="Lucas S."/>
            <person name="Hammon N."/>
            <person name="Deshpande S."/>
            <person name="Cheng J.F."/>
            <person name="Han C."/>
            <person name="Tapia R."/>
            <person name="Goodwin L.A."/>
            <person name="Pitluck S."/>
            <person name="Liolios K."/>
            <person name="Pagani I."/>
            <person name="Ivanova N."/>
            <person name="Mikhailova N."/>
            <person name="Pati A."/>
            <person name="Palaniappan K."/>
            <person name="Land M."/>
            <person name="Pan C."/>
            <person name="Rohde M."/>
            <person name="Pukall R."/>
            <person name="Goker M."/>
            <person name="Detter J.C."/>
            <person name="Woyke T."/>
            <person name="Bristow J."/>
            <person name="Eisen J.A."/>
            <person name="Markowitz V."/>
            <person name="Hugenholtz P."/>
            <person name="Kyrpides N.C."/>
            <person name="Klenk H.P."/>
            <person name="Mavromatis K."/>
        </authorList>
    </citation>
    <scope>NUCLEOTIDE SEQUENCE [LARGE SCALE GENOMIC DNA]</scope>
    <source>
        <strain evidence="5">ATCC 700253 / DSM 10332 / NAL</strain>
    </source>
</reference>
<dbReference type="PIRSF" id="PIRSF016661">
    <property type="entry name" value="BioY"/>
    <property type="match status" value="1"/>
</dbReference>
<dbReference type="PATRIC" id="fig|679936.5.peg.971"/>